<proteinExistence type="predicted"/>
<accession>A0ABQ7YQA5</accession>
<dbReference type="Pfam" id="PF03107">
    <property type="entry name" value="C1_2"/>
    <property type="match status" value="4"/>
</dbReference>
<dbReference type="PANTHER" id="PTHR32410:SF155">
    <property type="entry name" value="CHP-RICH ZINC FINGER PROTEIN-LIKE"/>
    <property type="match status" value="1"/>
</dbReference>
<dbReference type="InterPro" id="IPR054483">
    <property type="entry name" value="DC1-like_CT"/>
</dbReference>
<dbReference type="InterPro" id="IPR004146">
    <property type="entry name" value="DC1"/>
</dbReference>
<evidence type="ECO:0000313" key="4">
    <source>
        <dbReference type="EMBL" id="KAH0869832.1"/>
    </source>
</evidence>
<evidence type="ECO:0000259" key="3">
    <source>
        <dbReference type="Pfam" id="PF22926"/>
    </source>
</evidence>
<feature type="domain" description="DC1-like C-terminal" evidence="3">
    <location>
        <begin position="455"/>
        <end position="493"/>
    </location>
</feature>
<dbReference type="Proteomes" id="UP000824890">
    <property type="component" value="Unassembled WGS sequence"/>
</dbReference>
<evidence type="ECO:0008006" key="6">
    <source>
        <dbReference type="Google" id="ProtNLM"/>
    </source>
</evidence>
<dbReference type="EMBL" id="JAGKQM010000017">
    <property type="protein sequence ID" value="KAH0869832.1"/>
    <property type="molecule type" value="Genomic_DNA"/>
</dbReference>
<reference evidence="4 5" key="1">
    <citation type="submission" date="2021-05" db="EMBL/GenBank/DDBJ databases">
        <title>Genome Assembly of Synthetic Allotetraploid Brassica napus Reveals Homoeologous Exchanges between Subgenomes.</title>
        <authorList>
            <person name="Davis J.T."/>
        </authorList>
    </citation>
    <scope>NUCLEOTIDE SEQUENCE [LARGE SCALE GENOMIC DNA]</scope>
    <source>
        <strain evidence="5">cv. Da-Ae</strain>
        <tissue evidence="4">Seedling</tissue>
    </source>
</reference>
<name>A0ABQ7YQA5_BRANA</name>
<organism evidence="4 5">
    <name type="scientific">Brassica napus</name>
    <name type="common">Rape</name>
    <dbReference type="NCBI Taxonomy" id="3708"/>
    <lineage>
        <taxon>Eukaryota</taxon>
        <taxon>Viridiplantae</taxon>
        <taxon>Streptophyta</taxon>
        <taxon>Embryophyta</taxon>
        <taxon>Tracheophyta</taxon>
        <taxon>Spermatophyta</taxon>
        <taxon>Magnoliopsida</taxon>
        <taxon>eudicotyledons</taxon>
        <taxon>Gunneridae</taxon>
        <taxon>Pentapetalae</taxon>
        <taxon>rosids</taxon>
        <taxon>malvids</taxon>
        <taxon>Brassicales</taxon>
        <taxon>Brassicaceae</taxon>
        <taxon>Brassiceae</taxon>
        <taxon>Brassica</taxon>
    </lineage>
</organism>
<keyword evidence="1" id="KW-0677">Repeat</keyword>
<sequence length="551" mass="63140">MVRLDNLSDEDFVNLDLSDEDKANFYQWDEDSKYFFHGCTEINDSGGYHCSDCDMYLHKECAESPSEINHPSHTRHPLTLLTQGAPDDSHINSCRLCGGKFRRLIYHCSECEFSLDPVCARKPPPLIVDHLKGHEHVLTLMPRLIFFTCNACGMVGDRSPYIDGKYGAYSCLKCPQYAVHSRCATREDVWDGEELEYEPEEEMEDVEPFKVVGENLINHFTHEEHNLRFKEGGGGEERMRCRACVLPIDLDSFYSCVDCDFILHEVCANLPRKKRHVLHNTSLTLQTHIPHHKLYKGVFRCSACKEFSSGFSYIGCGIQLDVRCGSITEPFVHQGHPHPLFFTLPDPKTCRSCGIWQYKVLNCIECDFPLCFGCATLPYVVRNQKHDRHPITLCFGEKASTGQYWCDICETRLNPSKYFYTCEDCASTLHVHCVHLEGLLHVKPGNKFSYFGYGFEMVLGNRINRPRCESCYELCVGSFLLSTDYKDMYACSKRELISSLNHLFTKVILNPHPLFFALPDQKTCGACGISQYKCATLPYVVRNQKHDRHIL</sequence>
<dbReference type="SUPFAM" id="SSF57889">
    <property type="entry name" value="Cysteine-rich domain"/>
    <property type="match status" value="3"/>
</dbReference>
<evidence type="ECO:0000259" key="2">
    <source>
        <dbReference type="Pfam" id="PF03107"/>
    </source>
</evidence>
<keyword evidence="5" id="KW-1185">Reference proteome</keyword>
<evidence type="ECO:0000313" key="5">
    <source>
        <dbReference type="Proteomes" id="UP000824890"/>
    </source>
</evidence>
<feature type="domain" description="DC1" evidence="2">
    <location>
        <begin position="133"/>
        <end position="184"/>
    </location>
</feature>
<feature type="domain" description="DC1" evidence="2">
    <location>
        <begin position="220"/>
        <end position="268"/>
    </location>
</feature>
<dbReference type="InterPro" id="IPR053192">
    <property type="entry name" value="Vacuole_Formation_Reg"/>
</dbReference>
<dbReference type="Pfam" id="PF22926">
    <property type="entry name" value="C1-like_CT"/>
    <property type="match status" value="1"/>
</dbReference>
<feature type="domain" description="DC1" evidence="2">
    <location>
        <begin position="71"/>
        <end position="120"/>
    </location>
</feature>
<feature type="domain" description="DC1" evidence="2">
    <location>
        <begin position="385"/>
        <end position="434"/>
    </location>
</feature>
<gene>
    <name evidence="4" type="ORF">HID58_076854</name>
</gene>
<evidence type="ECO:0000256" key="1">
    <source>
        <dbReference type="ARBA" id="ARBA00022737"/>
    </source>
</evidence>
<dbReference type="PANTHER" id="PTHR32410">
    <property type="entry name" value="CYSTEINE/HISTIDINE-RICH C1 DOMAIN FAMILY PROTEIN"/>
    <property type="match status" value="1"/>
</dbReference>
<protein>
    <recommendedName>
        <fullName evidence="6">Cysteine/Histidine-rich C1 domain family protein</fullName>
    </recommendedName>
</protein>
<comment type="caution">
    <text evidence="4">The sequence shown here is derived from an EMBL/GenBank/DDBJ whole genome shotgun (WGS) entry which is preliminary data.</text>
</comment>
<dbReference type="InterPro" id="IPR046349">
    <property type="entry name" value="C1-like_sf"/>
</dbReference>